<evidence type="ECO:0000256" key="1">
    <source>
        <dbReference type="SAM" id="SignalP"/>
    </source>
</evidence>
<dbReference type="EMBL" id="BPQB01000096">
    <property type="protein sequence ID" value="GJE98898.1"/>
    <property type="molecule type" value="Genomic_DNA"/>
</dbReference>
<protein>
    <recommendedName>
        <fullName evidence="4">Hydrophobin</fullName>
    </recommendedName>
</protein>
<gene>
    <name evidence="2" type="ORF">PsYK624_151340</name>
</gene>
<evidence type="ECO:0000313" key="3">
    <source>
        <dbReference type="Proteomes" id="UP000703269"/>
    </source>
</evidence>
<organism evidence="2 3">
    <name type="scientific">Phanerochaete sordida</name>
    <dbReference type="NCBI Taxonomy" id="48140"/>
    <lineage>
        <taxon>Eukaryota</taxon>
        <taxon>Fungi</taxon>
        <taxon>Dikarya</taxon>
        <taxon>Basidiomycota</taxon>
        <taxon>Agaricomycotina</taxon>
        <taxon>Agaricomycetes</taxon>
        <taxon>Polyporales</taxon>
        <taxon>Phanerochaetaceae</taxon>
        <taxon>Phanerochaete</taxon>
    </lineage>
</organism>
<comment type="caution">
    <text evidence="2">The sequence shown here is derived from an EMBL/GenBank/DDBJ whole genome shotgun (WGS) entry which is preliminary data.</text>
</comment>
<name>A0A9P3GN83_9APHY</name>
<dbReference type="OrthoDB" id="5843172at2759"/>
<evidence type="ECO:0000313" key="2">
    <source>
        <dbReference type="EMBL" id="GJE98898.1"/>
    </source>
</evidence>
<keyword evidence="3" id="KW-1185">Reference proteome</keyword>
<dbReference type="AlphaFoldDB" id="A0A9P3GN83"/>
<accession>A0A9P3GN83</accession>
<sequence length="87" mass="9083">MLAATLVPFVLAVLAAPARGARPEACGVPGKCIEAVGTLLGDESGAIVGSGVPTNYLDYLFCIDDAIVARDTLCCLRPDMCEELERL</sequence>
<reference evidence="2 3" key="1">
    <citation type="submission" date="2021-08" db="EMBL/GenBank/DDBJ databases">
        <title>Draft Genome Sequence of Phanerochaete sordida strain YK-624.</title>
        <authorList>
            <person name="Mori T."/>
            <person name="Dohra H."/>
            <person name="Suzuki T."/>
            <person name="Kawagishi H."/>
            <person name="Hirai H."/>
        </authorList>
    </citation>
    <scope>NUCLEOTIDE SEQUENCE [LARGE SCALE GENOMIC DNA]</scope>
    <source>
        <strain evidence="2 3">YK-624</strain>
    </source>
</reference>
<proteinExistence type="predicted"/>
<dbReference type="Proteomes" id="UP000703269">
    <property type="component" value="Unassembled WGS sequence"/>
</dbReference>
<feature type="signal peptide" evidence="1">
    <location>
        <begin position="1"/>
        <end position="20"/>
    </location>
</feature>
<keyword evidence="1" id="KW-0732">Signal</keyword>
<feature type="chain" id="PRO_5040113169" description="Hydrophobin" evidence="1">
    <location>
        <begin position="21"/>
        <end position="87"/>
    </location>
</feature>
<evidence type="ECO:0008006" key="4">
    <source>
        <dbReference type="Google" id="ProtNLM"/>
    </source>
</evidence>